<feature type="region of interest" description="Disordered" evidence="1">
    <location>
        <begin position="31"/>
        <end position="85"/>
    </location>
</feature>
<organism evidence="3 4">
    <name type="scientific">Luteimonas salinisoli</name>
    <dbReference type="NCBI Taxonomy" id="2752307"/>
    <lineage>
        <taxon>Bacteria</taxon>
        <taxon>Pseudomonadati</taxon>
        <taxon>Pseudomonadota</taxon>
        <taxon>Gammaproteobacteria</taxon>
        <taxon>Lysobacterales</taxon>
        <taxon>Lysobacteraceae</taxon>
        <taxon>Luteimonas</taxon>
    </lineage>
</organism>
<gene>
    <name evidence="3" type="ORF">H0E84_01135</name>
</gene>
<comment type="caution">
    <text evidence="3">The sequence shown here is derived from an EMBL/GenBank/DDBJ whole genome shotgun (WGS) entry which is preliminary data.</text>
</comment>
<sequence length="177" mass="18202">MPAAKPVALFRLAFLATLVIGTAACSGEQPVEEQAGSATLDAPADASADPAQAQAEAEPMQPDAYPAPAPANEQMPAVGLTADGHPHTWASAAQIGGSMFALAEACDHPSVDDPVTARAEQRRASETLGVDPDDFMAVLDWAHAQAGRQLDGASAAQLEESCKELRELEAMATPQSG</sequence>
<feature type="chain" id="PRO_5032500942" evidence="2">
    <location>
        <begin position="24"/>
        <end position="177"/>
    </location>
</feature>
<dbReference type="AlphaFoldDB" id="A0A853J8D8"/>
<accession>A0A853J8D8</accession>
<dbReference type="EMBL" id="JACCKA010000009">
    <property type="protein sequence ID" value="NZA24977.1"/>
    <property type="molecule type" value="Genomic_DNA"/>
</dbReference>
<keyword evidence="4" id="KW-1185">Reference proteome</keyword>
<name>A0A853J8D8_9GAMM</name>
<evidence type="ECO:0000256" key="2">
    <source>
        <dbReference type="SAM" id="SignalP"/>
    </source>
</evidence>
<evidence type="ECO:0000313" key="3">
    <source>
        <dbReference type="EMBL" id="NZA24977.1"/>
    </source>
</evidence>
<dbReference type="PROSITE" id="PS51257">
    <property type="entry name" value="PROKAR_LIPOPROTEIN"/>
    <property type="match status" value="1"/>
</dbReference>
<dbReference type="RefSeq" id="WP_180676782.1">
    <property type="nucleotide sequence ID" value="NZ_JACCKA010000009.1"/>
</dbReference>
<feature type="compositionally biased region" description="Low complexity" evidence="1">
    <location>
        <begin position="41"/>
        <end position="64"/>
    </location>
</feature>
<keyword evidence="2" id="KW-0732">Signal</keyword>
<feature type="signal peptide" evidence="2">
    <location>
        <begin position="1"/>
        <end position="23"/>
    </location>
</feature>
<reference evidence="3 4" key="1">
    <citation type="submission" date="2020-07" db="EMBL/GenBank/DDBJ databases">
        <title>Luteimonas sp. SJ-92.</title>
        <authorList>
            <person name="Huang X.-X."/>
            <person name="Xu L."/>
            <person name="Sun J.-Q."/>
        </authorList>
    </citation>
    <scope>NUCLEOTIDE SEQUENCE [LARGE SCALE GENOMIC DNA]</scope>
    <source>
        <strain evidence="3 4">SJ-92</strain>
    </source>
</reference>
<evidence type="ECO:0000256" key="1">
    <source>
        <dbReference type="SAM" id="MobiDB-lite"/>
    </source>
</evidence>
<proteinExistence type="predicted"/>
<evidence type="ECO:0000313" key="4">
    <source>
        <dbReference type="Proteomes" id="UP000578091"/>
    </source>
</evidence>
<dbReference type="Proteomes" id="UP000578091">
    <property type="component" value="Unassembled WGS sequence"/>
</dbReference>
<protein>
    <submittedName>
        <fullName evidence="3">Uncharacterized protein</fullName>
    </submittedName>
</protein>